<dbReference type="Gene3D" id="1.10.3210.10">
    <property type="entry name" value="Hypothetical protein af1432"/>
    <property type="match status" value="1"/>
</dbReference>
<dbReference type="CDD" id="cd00077">
    <property type="entry name" value="HDc"/>
    <property type="match status" value="1"/>
</dbReference>
<dbReference type="GO" id="GO:0032259">
    <property type="term" value="P:methylation"/>
    <property type="evidence" value="ECO:0007669"/>
    <property type="project" value="UniProtKB-KW"/>
</dbReference>
<name>A0A6N3AW21_9BACT</name>
<evidence type="ECO:0000313" key="1">
    <source>
        <dbReference type="EMBL" id="VYT94368.1"/>
    </source>
</evidence>
<dbReference type="AlphaFoldDB" id="A0A6N3AW21"/>
<dbReference type="RefSeq" id="WP_021981303.1">
    <property type="nucleotide sequence ID" value="NZ_CACRUT010000008.1"/>
</dbReference>
<keyword evidence="1" id="KW-0808">Transferase</keyword>
<dbReference type="EMBL" id="CACRUT010000008">
    <property type="protein sequence ID" value="VYT94368.1"/>
    <property type="molecule type" value="Genomic_DNA"/>
</dbReference>
<dbReference type="Pfam" id="PF01966">
    <property type="entry name" value="HD"/>
    <property type="match status" value="1"/>
</dbReference>
<dbReference type="PANTHER" id="PTHR35795:SF1">
    <property type="entry name" value="BIS(5'-NUCLEOSYL)-TETRAPHOSPHATASE, SYMMETRICAL"/>
    <property type="match status" value="1"/>
</dbReference>
<dbReference type="GO" id="GO:0008168">
    <property type="term" value="F:methyltransferase activity"/>
    <property type="evidence" value="ECO:0007669"/>
    <property type="project" value="UniProtKB-KW"/>
</dbReference>
<gene>
    <name evidence="1" type="ORF">PCLFYP37_01534</name>
</gene>
<sequence length="183" mass="20794">MDAIALIDKYYADNPRLRELLWIHSRQVADRCLKIAALHPELDLDKAFLEEAALLHDIGILHTHAPGILCTGDAPYICHGYLGAEMLRAEGFPLHARVCERHTGAGLSREEVAAQGLPIPVQDYYPETLEEQLICYADKFYSKSHPDREKTPEQALKSVSKYGEDGARRFRHWMELFTENLGH</sequence>
<dbReference type="PANTHER" id="PTHR35795">
    <property type="entry name" value="SLR1885 PROTEIN"/>
    <property type="match status" value="1"/>
</dbReference>
<reference evidence="1" key="1">
    <citation type="submission" date="2019-11" db="EMBL/GenBank/DDBJ databases">
        <authorList>
            <person name="Feng L."/>
        </authorList>
    </citation>
    <scope>NUCLEOTIDE SEQUENCE</scope>
    <source>
        <strain evidence="1">PclaraLFYP37</strain>
    </source>
</reference>
<dbReference type="InterPro" id="IPR006674">
    <property type="entry name" value="HD_domain"/>
</dbReference>
<proteinExistence type="predicted"/>
<organism evidence="1">
    <name type="scientific">Paraprevotella clara</name>
    <dbReference type="NCBI Taxonomy" id="454154"/>
    <lineage>
        <taxon>Bacteria</taxon>
        <taxon>Pseudomonadati</taxon>
        <taxon>Bacteroidota</taxon>
        <taxon>Bacteroidia</taxon>
        <taxon>Bacteroidales</taxon>
        <taxon>Prevotellaceae</taxon>
        <taxon>Paraprevotella</taxon>
    </lineage>
</organism>
<accession>A0A6N3AW21</accession>
<protein>
    <submittedName>
        <fullName evidence="1">tRNA 2'-O-methylase</fullName>
    </submittedName>
</protein>
<dbReference type="InterPro" id="IPR051094">
    <property type="entry name" value="Diverse_Catalytic_Enzymes"/>
</dbReference>
<dbReference type="InterPro" id="IPR003607">
    <property type="entry name" value="HD/PDEase_dom"/>
</dbReference>
<keyword evidence="1" id="KW-0489">Methyltransferase</keyword>
<dbReference type="InterPro" id="IPR006675">
    <property type="entry name" value="HDIG_dom"/>
</dbReference>
<dbReference type="SUPFAM" id="SSF109604">
    <property type="entry name" value="HD-domain/PDEase-like"/>
    <property type="match status" value="1"/>
</dbReference>
<dbReference type="NCBIfam" id="TIGR00277">
    <property type="entry name" value="HDIG"/>
    <property type="match status" value="1"/>
</dbReference>